<evidence type="ECO:0000256" key="4">
    <source>
        <dbReference type="ARBA" id="ARBA00022729"/>
    </source>
</evidence>
<name>A0A849SMV7_UNCEI</name>
<feature type="active site" evidence="8">
    <location>
        <position position="350"/>
    </location>
</feature>
<evidence type="ECO:0000256" key="5">
    <source>
        <dbReference type="ARBA" id="ARBA00022801"/>
    </source>
</evidence>
<dbReference type="Proteomes" id="UP000580839">
    <property type="component" value="Unassembled WGS sequence"/>
</dbReference>
<proteinExistence type="inferred from homology"/>
<dbReference type="InterPro" id="IPR013856">
    <property type="entry name" value="Peptidase_M4_domain"/>
</dbReference>
<comment type="caution">
    <text evidence="13">The sequence shown here is derived from an EMBL/GenBank/DDBJ whole genome shotgun (WGS) entry which is preliminary data.</text>
</comment>
<dbReference type="Pfam" id="PF01447">
    <property type="entry name" value="Peptidase_M4"/>
    <property type="match status" value="1"/>
</dbReference>
<comment type="similarity">
    <text evidence="1 9">Belongs to the peptidase M4 family.</text>
</comment>
<organism evidence="13 14">
    <name type="scientific">Eiseniibacteriota bacterium</name>
    <dbReference type="NCBI Taxonomy" id="2212470"/>
    <lineage>
        <taxon>Bacteria</taxon>
        <taxon>Candidatus Eiseniibacteriota</taxon>
    </lineage>
</organism>
<dbReference type="SUPFAM" id="SSF51126">
    <property type="entry name" value="Pectin lyase-like"/>
    <property type="match status" value="1"/>
</dbReference>
<evidence type="ECO:0000256" key="9">
    <source>
        <dbReference type="RuleBase" id="RU366073"/>
    </source>
</evidence>
<evidence type="ECO:0000256" key="3">
    <source>
        <dbReference type="ARBA" id="ARBA00022723"/>
    </source>
</evidence>
<dbReference type="PRINTS" id="PR00730">
    <property type="entry name" value="THERMOLYSIN"/>
</dbReference>
<evidence type="ECO:0000256" key="8">
    <source>
        <dbReference type="PIRSR" id="PIRSR623612-1"/>
    </source>
</evidence>
<dbReference type="EC" id="3.4.24.-" evidence="9"/>
<dbReference type="InterPro" id="IPR001570">
    <property type="entry name" value="Peptidase_M4_C_domain"/>
</dbReference>
<dbReference type="CDD" id="cd09597">
    <property type="entry name" value="M4_TLP"/>
    <property type="match status" value="1"/>
</dbReference>
<accession>A0A849SMV7</accession>
<dbReference type="PANTHER" id="PTHR33794">
    <property type="entry name" value="BACILLOLYSIN"/>
    <property type="match status" value="1"/>
</dbReference>
<keyword evidence="5 9" id="KW-0378">Hydrolase</keyword>
<keyword evidence="4 9" id="KW-0732">Signal</keyword>
<dbReference type="Gene3D" id="1.10.390.10">
    <property type="entry name" value="Neutral Protease Domain 2"/>
    <property type="match status" value="1"/>
</dbReference>
<evidence type="ECO:0000256" key="2">
    <source>
        <dbReference type="ARBA" id="ARBA00022670"/>
    </source>
</evidence>
<dbReference type="InterPro" id="IPR011096">
    <property type="entry name" value="FTP_domain"/>
</dbReference>
<evidence type="ECO:0000259" key="11">
    <source>
        <dbReference type="Pfam" id="PF02868"/>
    </source>
</evidence>
<sequence length="601" mass="63571">MACVLGMLVCASGATAQSARSAPRETAVAKLAEVLATLPSGAVSEVRTSWTDDGVLHYLGAPAGQAFAAPRRVADRPEVAATSFLADHAVLFGLRDDVGFRLRRMNPAAERRYLKLEQTVSGIPVFGGELVVQMSLDDGIEAVLGNVARGSSIPPAGAAAPALDATRAASSARAIAIGRGATAEFTASEPQLTWFVPAVMRESGENRLAWLLEVRDPNVPALNARWLLSATDGSLVREYSRHYEAIARRIHDMAGNAANNPPPIVREEVDPATGIPDADDTYDLLGDSYSFYQSRHGRDSFNGIGATIVSWVRVCVGGPTPACPWANASYFGNLIQVGAGFAEDDILAHEFTHGVTDYESDLIYSDESGAINESFSDIWGEYVDLANGRGNDADSVRWLIGENLAVGGAFRDMKNPPNYSHPDRRNSPLYFTGTADAGGVHTNSGVNNKLCFLLTDGGTFNGQTVGGLGIDNVARLYYEAQVNLLVASSGWSDLYAALLQSALNLGWNETSQNSVYFGCRAVEITGPGRALYANRFSPCPIQIGLSTCAFPYGPFLTIAGAIAASRPGDTVGVFAGPYPELLNNAKAVTIEAIGGTVTIGP</sequence>
<keyword evidence="6 9" id="KW-0862">Zinc</keyword>
<dbReference type="SUPFAM" id="SSF55486">
    <property type="entry name" value="Metalloproteases ('zincins'), catalytic domain"/>
    <property type="match status" value="1"/>
</dbReference>
<gene>
    <name evidence="13" type="ORF">HOP12_13375</name>
</gene>
<dbReference type="GO" id="GO:0006508">
    <property type="term" value="P:proteolysis"/>
    <property type="evidence" value="ECO:0007669"/>
    <property type="project" value="UniProtKB-KW"/>
</dbReference>
<evidence type="ECO:0000256" key="1">
    <source>
        <dbReference type="ARBA" id="ARBA00009388"/>
    </source>
</evidence>
<reference evidence="13 14" key="1">
    <citation type="submission" date="2020-04" db="EMBL/GenBank/DDBJ databases">
        <title>Metagenomic profiling of ammonia- and methane-oxidizing microorganisms in a Dutch drinking water treatment plant.</title>
        <authorList>
            <person name="Poghosyan L."/>
            <person name="Leucker S."/>
        </authorList>
    </citation>
    <scope>NUCLEOTIDE SEQUENCE [LARGE SCALE GENOMIC DNA]</scope>
    <source>
        <strain evidence="13">S-RSF-IL-03</strain>
    </source>
</reference>
<keyword evidence="9" id="KW-0964">Secreted</keyword>
<keyword evidence="7 9" id="KW-0482">Metalloprotease</keyword>
<evidence type="ECO:0000256" key="7">
    <source>
        <dbReference type="ARBA" id="ARBA00023049"/>
    </source>
</evidence>
<evidence type="ECO:0000256" key="6">
    <source>
        <dbReference type="ARBA" id="ARBA00022833"/>
    </source>
</evidence>
<feature type="domain" description="Peptidase M4" evidence="10">
    <location>
        <begin position="283"/>
        <end position="357"/>
    </location>
</feature>
<evidence type="ECO:0000259" key="12">
    <source>
        <dbReference type="Pfam" id="PF07504"/>
    </source>
</evidence>
<feature type="domain" description="Peptidase M4 C-terminal" evidence="11">
    <location>
        <begin position="360"/>
        <end position="518"/>
    </location>
</feature>
<feature type="chain" id="PRO_5033108760" description="Neutral metalloproteinase" evidence="9">
    <location>
        <begin position="17"/>
        <end position="601"/>
    </location>
</feature>
<dbReference type="AlphaFoldDB" id="A0A849SMV7"/>
<evidence type="ECO:0000313" key="13">
    <source>
        <dbReference type="EMBL" id="NOT35133.1"/>
    </source>
</evidence>
<keyword evidence="2 9" id="KW-0645">Protease</keyword>
<feature type="active site" description="Proton donor" evidence="8">
    <location>
        <position position="441"/>
    </location>
</feature>
<protein>
    <recommendedName>
        <fullName evidence="9">Neutral metalloproteinase</fullName>
        <ecNumber evidence="9">3.4.24.-</ecNumber>
    </recommendedName>
</protein>
<dbReference type="GO" id="GO:0004222">
    <property type="term" value="F:metalloendopeptidase activity"/>
    <property type="evidence" value="ECO:0007669"/>
    <property type="project" value="UniProtKB-UniRule"/>
</dbReference>
<dbReference type="InterPro" id="IPR027268">
    <property type="entry name" value="Peptidase_M4/M1_CTD_sf"/>
</dbReference>
<dbReference type="EMBL" id="JABFRW010000175">
    <property type="protein sequence ID" value="NOT35133.1"/>
    <property type="molecule type" value="Genomic_DNA"/>
</dbReference>
<dbReference type="InterPro" id="IPR011050">
    <property type="entry name" value="Pectin_lyase_fold/virulence"/>
</dbReference>
<dbReference type="GO" id="GO:0005576">
    <property type="term" value="C:extracellular region"/>
    <property type="evidence" value="ECO:0007669"/>
    <property type="project" value="UniProtKB-SubCell"/>
</dbReference>
<dbReference type="InterPro" id="IPR023612">
    <property type="entry name" value="Peptidase_M4"/>
</dbReference>
<dbReference type="Pfam" id="PF07504">
    <property type="entry name" value="FTP"/>
    <property type="match status" value="1"/>
</dbReference>
<comment type="subcellular location">
    <subcellularLocation>
        <location evidence="9">Secreted</location>
    </subcellularLocation>
</comment>
<dbReference type="PANTHER" id="PTHR33794:SF1">
    <property type="entry name" value="BACILLOLYSIN"/>
    <property type="match status" value="1"/>
</dbReference>
<comment type="function">
    <text evidence="9">Extracellular zinc metalloprotease.</text>
</comment>
<feature type="signal peptide" evidence="9">
    <location>
        <begin position="1"/>
        <end position="16"/>
    </location>
</feature>
<dbReference type="Gene3D" id="3.10.170.10">
    <property type="match status" value="1"/>
</dbReference>
<keyword evidence="3" id="KW-0479">Metal-binding</keyword>
<feature type="domain" description="FTP" evidence="12">
    <location>
        <begin position="113"/>
        <end position="146"/>
    </location>
</feature>
<comment type="cofactor">
    <cofactor evidence="9">
        <name>Zn(2+)</name>
        <dbReference type="ChEBI" id="CHEBI:29105"/>
    </cofactor>
</comment>
<evidence type="ECO:0000259" key="10">
    <source>
        <dbReference type="Pfam" id="PF01447"/>
    </source>
</evidence>
<dbReference type="InterPro" id="IPR050728">
    <property type="entry name" value="Zinc_Metalloprotease_M4"/>
</dbReference>
<dbReference type="GO" id="GO:0046872">
    <property type="term" value="F:metal ion binding"/>
    <property type="evidence" value="ECO:0007669"/>
    <property type="project" value="UniProtKB-UniRule"/>
</dbReference>
<dbReference type="Pfam" id="PF02868">
    <property type="entry name" value="Peptidase_M4_C"/>
    <property type="match status" value="1"/>
</dbReference>
<evidence type="ECO:0000313" key="14">
    <source>
        <dbReference type="Proteomes" id="UP000580839"/>
    </source>
</evidence>